<dbReference type="Gene3D" id="1.20.120.1810">
    <property type="match status" value="1"/>
</dbReference>
<proteinExistence type="evidence at transcript level"/>
<dbReference type="InterPro" id="IPR036388">
    <property type="entry name" value="WH-like_DNA-bd_sf"/>
</dbReference>
<evidence type="ECO:0000313" key="8">
    <source>
        <dbReference type="EMBL" id="AKC88763.1"/>
    </source>
</evidence>
<evidence type="ECO:0000256" key="3">
    <source>
        <dbReference type="ARBA" id="ARBA00023082"/>
    </source>
</evidence>
<keyword evidence="4" id="KW-0238">DNA-binding</keyword>
<comment type="similarity">
    <text evidence="1">Belongs to the sigma-70 factor family.</text>
</comment>
<dbReference type="InterPro" id="IPR013325">
    <property type="entry name" value="RNA_pol_sigma_r2"/>
</dbReference>
<gene>
    <name evidence="8" type="primary">sig6</name>
</gene>
<dbReference type="GO" id="GO:0006352">
    <property type="term" value="P:DNA-templated transcription initiation"/>
    <property type="evidence" value="ECO:0007669"/>
    <property type="project" value="InterPro"/>
</dbReference>
<organism evidence="8">
    <name type="scientific">Erodium chrysanthum</name>
    <dbReference type="NCBI Taxonomy" id="337364"/>
    <lineage>
        <taxon>Eukaryota</taxon>
        <taxon>Viridiplantae</taxon>
        <taxon>Streptophyta</taxon>
        <taxon>Embryophyta</taxon>
        <taxon>Tracheophyta</taxon>
        <taxon>Spermatophyta</taxon>
        <taxon>Magnoliopsida</taxon>
        <taxon>eudicotyledons</taxon>
        <taxon>Gunneridae</taxon>
        <taxon>Pentapetalae</taxon>
        <taxon>rosids</taxon>
        <taxon>malvids</taxon>
        <taxon>Geraniales</taxon>
        <taxon>Geraniaceae</taxon>
        <taxon>Erodium</taxon>
    </lineage>
</organism>
<dbReference type="CDD" id="cd06171">
    <property type="entry name" value="Sigma70_r4"/>
    <property type="match status" value="1"/>
</dbReference>
<evidence type="ECO:0000259" key="7">
    <source>
        <dbReference type="PROSITE" id="PS00715"/>
    </source>
</evidence>
<name>A0A0G2SYB6_9ROSI</name>
<dbReference type="EMBL" id="KJ916994">
    <property type="protein sequence ID" value="AKC88763.1"/>
    <property type="molecule type" value="mRNA"/>
</dbReference>
<dbReference type="InterPro" id="IPR000943">
    <property type="entry name" value="RNA_pol_sigma70"/>
</dbReference>
<dbReference type="GO" id="GO:0003677">
    <property type="term" value="F:DNA binding"/>
    <property type="evidence" value="ECO:0007669"/>
    <property type="project" value="UniProtKB-KW"/>
</dbReference>
<dbReference type="PANTHER" id="PTHR30603">
    <property type="entry name" value="RNA POLYMERASE SIGMA FACTOR RPO"/>
    <property type="match status" value="1"/>
</dbReference>
<dbReference type="AlphaFoldDB" id="A0A0G2SYB6"/>
<dbReference type="InterPro" id="IPR007627">
    <property type="entry name" value="RNA_pol_sigma70_r2"/>
</dbReference>
<evidence type="ECO:0000256" key="1">
    <source>
        <dbReference type="ARBA" id="ARBA00007788"/>
    </source>
</evidence>
<dbReference type="PANTHER" id="PTHR30603:SF45">
    <property type="entry name" value="RNA POLYMERASE SIGMA FACTOR SIGF, CHLOROPLASTIC"/>
    <property type="match status" value="1"/>
</dbReference>
<dbReference type="Gene3D" id="1.10.10.10">
    <property type="entry name" value="Winged helix-like DNA-binding domain superfamily/Winged helix DNA-binding domain"/>
    <property type="match status" value="2"/>
</dbReference>
<feature type="domain" description="RNA polymerase sigma-70" evidence="7">
    <location>
        <begin position="345"/>
        <end position="358"/>
    </location>
</feature>
<dbReference type="Pfam" id="PF04539">
    <property type="entry name" value="Sigma70_r3"/>
    <property type="match status" value="1"/>
</dbReference>
<dbReference type="Pfam" id="PF04542">
    <property type="entry name" value="Sigma70_r2"/>
    <property type="match status" value="1"/>
</dbReference>
<evidence type="ECO:0000256" key="2">
    <source>
        <dbReference type="ARBA" id="ARBA00023015"/>
    </source>
</evidence>
<sequence length="555" mass="62397">MEAARSLIVSPPSFPPRTRPRSSASSVSPANAVTSMPTASLAQNFPTSVLLQEQRDEYRPVLNIYKEDKTSQVTLDRRHMTTGTLDKEEGPDNSEQLVRDFQNQLLAWPGLCSLMPPSSRLENLSLSATMQSSTIDAEVIDVELSIVIALAKKALLASKEAVMLNEDSETFKDDLNGSLSHSLVSTSLTKLPLDEVITVRSTRLQERHSKKRKVPKLKVVVNDRNISRRVKAKRKTKKGLGGNDHFTSLLASNKTKVLTAKQELEVIAQVQDLLKLEEVKNRLESHFGREPTLAEWSEGVGISPRDLQSQIYSGNSSRQKLICANLRLVVHIAKQFLSSGVSIQDLFQAGCIGLMRSVGRFKPQAGCRFSTYAYWWIKQAVRKASYQRSWITLSAHTHALLGKISKARRLFGQEGNHNPTYEELAERVNIKVDKLRLILIRSREPISMDQPVWGDEGGVTYHDITEDTTLDGPEIKLMQMDLNNLLVRTLEPRERQMVRLRYGIDCGRPYTLTEIGVKFGISRERVRQLVDKSTLKLRECPESEGFSLAAYTDMV</sequence>
<evidence type="ECO:0000256" key="4">
    <source>
        <dbReference type="ARBA" id="ARBA00023125"/>
    </source>
</evidence>
<dbReference type="GO" id="GO:0071482">
    <property type="term" value="P:cellular response to light stimulus"/>
    <property type="evidence" value="ECO:0007669"/>
    <property type="project" value="UniProtKB-ARBA"/>
</dbReference>
<dbReference type="PROSITE" id="PS00715">
    <property type="entry name" value="SIGMA70_1"/>
    <property type="match status" value="1"/>
</dbReference>
<dbReference type="SUPFAM" id="SSF88659">
    <property type="entry name" value="Sigma3 and sigma4 domains of RNA polymerase sigma factors"/>
    <property type="match status" value="2"/>
</dbReference>
<dbReference type="InterPro" id="IPR014284">
    <property type="entry name" value="RNA_pol_sigma-70_dom"/>
</dbReference>
<dbReference type="InterPro" id="IPR007630">
    <property type="entry name" value="RNA_pol_sigma70_r4"/>
</dbReference>
<feature type="region of interest" description="Disordered" evidence="6">
    <location>
        <begin position="1"/>
        <end position="39"/>
    </location>
</feature>
<keyword evidence="5" id="KW-0804">Transcription</keyword>
<dbReference type="NCBIfam" id="TIGR02937">
    <property type="entry name" value="sigma70-ECF"/>
    <property type="match status" value="1"/>
</dbReference>
<dbReference type="GO" id="GO:0016987">
    <property type="term" value="F:sigma factor activity"/>
    <property type="evidence" value="ECO:0007669"/>
    <property type="project" value="UniProtKB-KW"/>
</dbReference>
<dbReference type="Pfam" id="PF04545">
    <property type="entry name" value="Sigma70_r4"/>
    <property type="match status" value="1"/>
</dbReference>
<keyword evidence="2" id="KW-0805">Transcription regulation</keyword>
<dbReference type="InterPro" id="IPR007624">
    <property type="entry name" value="RNA_pol_sigma70_r3"/>
</dbReference>
<evidence type="ECO:0000256" key="6">
    <source>
        <dbReference type="SAM" id="MobiDB-lite"/>
    </source>
</evidence>
<feature type="compositionally biased region" description="Low complexity" evidence="6">
    <location>
        <begin position="21"/>
        <end position="35"/>
    </location>
</feature>
<dbReference type="InterPro" id="IPR013324">
    <property type="entry name" value="RNA_pol_sigma_r3/r4-like"/>
</dbReference>
<reference evidence="8" key="1">
    <citation type="journal article" date="2015" name="Plant Cell">
        <title>Coordinated rates of evolution between interacting plastid and nuclear genes in Geraniaceae.</title>
        <authorList>
            <person name="Zhang J."/>
            <person name="Ruhlman T.A."/>
            <person name="Sabir J."/>
            <person name="Blazier J.C."/>
            <person name="Jansen R.K."/>
        </authorList>
    </citation>
    <scope>NUCLEOTIDE SEQUENCE</scope>
</reference>
<accession>A0A0G2SYB6</accession>
<evidence type="ECO:0000256" key="5">
    <source>
        <dbReference type="ARBA" id="ARBA00023163"/>
    </source>
</evidence>
<dbReference type="InterPro" id="IPR050239">
    <property type="entry name" value="Sigma-70_RNA_pol_init_factors"/>
</dbReference>
<protein>
    <submittedName>
        <fullName evidence="8">Sigma factor</fullName>
    </submittedName>
</protein>
<dbReference type="SUPFAM" id="SSF88946">
    <property type="entry name" value="Sigma2 domain of RNA polymerase sigma factors"/>
    <property type="match status" value="1"/>
</dbReference>
<keyword evidence="3" id="KW-0731">Sigma factor</keyword>
<dbReference type="PRINTS" id="PR00046">
    <property type="entry name" value="SIGMA70FCT"/>
</dbReference>